<name>B4VP57_9CYAN</name>
<keyword evidence="1" id="KW-0812">Transmembrane</keyword>
<sequence>MVEFYHAVMHLNWVLVASKMLALQPAFLTSFAILVLETFT</sequence>
<keyword evidence="1" id="KW-0472">Membrane</keyword>
<accession>B4VP57</accession>
<keyword evidence="1" id="KW-1133">Transmembrane helix</keyword>
<evidence type="ECO:0000313" key="2">
    <source>
        <dbReference type="EMBL" id="EDX76382.1"/>
    </source>
</evidence>
<dbReference type="HOGENOM" id="CLU_3287969_0_0_3"/>
<organism evidence="2 3">
    <name type="scientific">Coleofasciculus chthonoplastes PCC 7420</name>
    <dbReference type="NCBI Taxonomy" id="118168"/>
    <lineage>
        <taxon>Bacteria</taxon>
        <taxon>Bacillati</taxon>
        <taxon>Cyanobacteriota</taxon>
        <taxon>Cyanophyceae</taxon>
        <taxon>Coleofasciculales</taxon>
        <taxon>Coleofasciculaceae</taxon>
        <taxon>Coleofasciculus</taxon>
    </lineage>
</organism>
<reference evidence="2 3" key="1">
    <citation type="submission" date="2008-07" db="EMBL/GenBank/DDBJ databases">
        <authorList>
            <person name="Tandeau de Marsac N."/>
            <person name="Ferriera S."/>
            <person name="Johnson J."/>
            <person name="Kravitz S."/>
            <person name="Beeson K."/>
            <person name="Sutton G."/>
            <person name="Rogers Y.-H."/>
            <person name="Friedman R."/>
            <person name="Frazier M."/>
            <person name="Venter J.C."/>
        </authorList>
    </citation>
    <scope>NUCLEOTIDE SEQUENCE [LARGE SCALE GENOMIC DNA]</scope>
    <source>
        <strain evidence="2 3">PCC 7420</strain>
    </source>
</reference>
<dbReference type="EMBL" id="DS989846">
    <property type="protein sequence ID" value="EDX76382.1"/>
    <property type="molecule type" value="Genomic_DNA"/>
</dbReference>
<feature type="transmembrane region" description="Helical" evidence="1">
    <location>
        <begin position="20"/>
        <end position="39"/>
    </location>
</feature>
<evidence type="ECO:0000313" key="3">
    <source>
        <dbReference type="Proteomes" id="UP000003835"/>
    </source>
</evidence>
<dbReference type="Proteomes" id="UP000003835">
    <property type="component" value="Unassembled WGS sequence"/>
</dbReference>
<dbReference type="AlphaFoldDB" id="B4VP57"/>
<protein>
    <submittedName>
        <fullName evidence="2">Uncharacterized protein</fullName>
    </submittedName>
</protein>
<evidence type="ECO:0000256" key="1">
    <source>
        <dbReference type="SAM" id="Phobius"/>
    </source>
</evidence>
<proteinExistence type="predicted"/>
<gene>
    <name evidence="2" type="ORF">MC7420_4638</name>
</gene>
<keyword evidence="3" id="KW-1185">Reference proteome</keyword>